<dbReference type="AlphaFoldDB" id="A0A3B1D850"/>
<gene>
    <name evidence="1" type="ORF">MNBD_NITROSPIRAE02-216</name>
</gene>
<accession>A0A3B1D850</accession>
<evidence type="ECO:0000313" key="1">
    <source>
        <dbReference type="EMBL" id="VAX32128.1"/>
    </source>
</evidence>
<dbReference type="InterPro" id="IPR021523">
    <property type="entry name" value="DUF3187"/>
</dbReference>
<reference evidence="1" key="1">
    <citation type="submission" date="2018-06" db="EMBL/GenBank/DDBJ databases">
        <authorList>
            <person name="Zhirakovskaya E."/>
        </authorList>
    </citation>
    <scope>NUCLEOTIDE SEQUENCE</scope>
</reference>
<sequence>MRTNKKILIAVVLYLTSFFATAGTVRGFEGPLNIRNSFPLFLAIGNPSIISAEGEDSVDLNLMYSSTYLVNTSGEWTFNLDLEAAIIDFQIKRLFWGDSVEVSLDIPVLSFNSGFLDGFLEFYHSALGFPDYGRSNRPPNDFLFEVTHNGRTVVAGKSGEIALGDIKVGVKKALYVKDPYISIYGSIEFPTGEPESGYGNGALDTSVALLVNKGIGDSIMTYFNAGAVFTDSFRGEETIDLEDYLYGAAGVEWLYSNTLSLNTQFFVQGSPFRNTGIRAIDEVATILSFGGRYRINPEKSLEFSFSEDTNTAGAPDFMVGFGYRYKF</sequence>
<dbReference type="EMBL" id="UOGH01000235">
    <property type="protein sequence ID" value="VAX32128.1"/>
    <property type="molecule type" value="Genomic_DNA"/>
</dbReference>
<dbReference type="Pfam" id="PF11383">
    <property type="entry name" value="DUF3187"/>
    <property type="match status" value="1"/>
</dbReference>
<evidence type="ECO:0008006" key="2">
    <source>
        <dbReference type="Google" id="ProtNLM"/>
    </source>
</evidence>
<protein>
    <recommendedName>
        <fullName evidence="2">DUF3187 family protein</fullName>
    </recommendedName>
</protein>
<organism evidence="1">
    <name type="scientific">hydrothermal vent metagenome</name>
    <dbReference type="NCBI Taxonomy" id="652676"/>
    <lineage>
        <taxon>unclassified sequences</taxon>
        <taxon>metagenomes</taxon>
        <taxon>ecological metagenomes</taxon>
    </lineage>
</organism>
<proteinExistence type="predicted"/>
<name>A0A3B1D850_9ZZZZ</name>